<feature type="transmembrane region" description="Helical" evidence="1">
    <location>
        <begin position="295"/>
        <end position="313"/>
    </location>
</feature>
<comment type="caution">
    <text evidence="3">The sequence shown here is derived from an EMBL/GenBank/DDBJ whole genome shotgun (WGS) entry which is preliminary data.</text>
</comment>
<gene>
    <name evidence="3" type="ORF">EHO59_17520</name>
</gene>
<dbReference type="PANTHER" id="PTHR14969">
    <property type="entry name" value="SPHINGOSINE-1-PHOSPHATE PHOSPHOHYDROLASE"/>
    <property type="match status" value="1"/>
</dbReference>
<evidence type="ECO:0000313" key="4">
    <source>
        <dbReference type="Proteomes" id="UP000297453"/>
    </source>
</evidence>
<dbReference type="Proteomes" id="UP000297453">
    <property type="component" value="Unassembled WGS sequence"/>
</dbReference>
<feature type="transmembrane region" description="Helical" evidence="1">
    <location>
        <begin position="132"/>
        <end position="150"/>
    </location>
</feature>
<dbReference type="OrthoDB" id="9789113at2"/>
<proteinExistence type="predicted"/>
<keyword evidence="1" id="KW-1133">Transmembrane helix</keyword>
<keyword evidence="1" id="KW-0812">Transmembrane</keyword>
<name>A0A4V3JAZ0_9LEPT</name>
<keyword evidence="4" id="KW-1185">Reference proteome</keyword>
<evidence type="ECO:0000313" key="3">
    <source>
        <dbReference type="EMBL" id="TGJ99638.1"/>
    </source>
</evidence>
<evidence type="ECO:0000256" key="1">
    <source>
        <dbReference type="SAM" id="Phobius"/>
    </source>
</evidence>
<feature type="transmembrane region" description="Helical" evidence="1">
    <location>
        <begin position="35"/>
        <end position="55"/>
    </location>
</feature>
<dbReference type="AlphaFoldDB" id="A0A4V3JAZ0"/>
<evidence type="ECO:0000259" key="2">
    <source>
        <dbReference type="SMART" id="SM00014"/>
    </source>
</evidence>
<dbReference type="Gene3D" id="1.20.144.10">
    <property type="entry name" value="Phosphatidic acid phosphatase type 2/haloperoxidase"/>
    <property type="match status" value="1"/>
</dbReference>
<dbReference type="RefSeq" id="WP_135589729.1">
    <property type="nucleotide sequence ID" value="NZ_RQEP01000019.1"/>
</dbReference>
<dbReference type="SUPFAM" id="SSF48317">
    <property type="entry name" value="Acid phosphatase/Vanadium-dependent haloperoxidase"/>
    <property type="match status" value="1"/>
</dbReference>
<dbReference type="SMART" id="SM00014">
    <property type="entry name" value="acidPPc"/>
    <property type="match status" value="1"/>
</dbReference>
<feature type="transmembrane region" description="Helical" evidence="1">
    <location>
        <begin position="255"/>
        <end position="279"/>
    </location>
</feature>
<dbReference type="InterPro" id="IPR036938">
    <property type="entry name" value="PAP2/HPO_sf"/>
</dbReference>
<keyword evidence="1" id="KW-0472">Membrane</keyword>
<feature type="transmembrane region" description="Helical" evidence="1">
    <location>
        <begin position="224"/>
        <end position="243"/>
    </location>
</feature>
<dbReference type="InterPro" id="IPR000326">
    <property type="entry name" value="PAP2/HPO"/>
</dbReference>
<sequence>MNWEQVLWKEYLFSNSPLEALHISFLKPLLDPLTITFHYLGSSLFFMALVSIVYLCIDRKLGIRMTLGLLLAGILNGTCKALLTSPRPIGLPYPAELGLMESSYGFPSGHVQTAVVLYGTLFLHLRIGWVRGVTGFAILFMPIARMYAGLHFLGDVIGGFLLGLFVLFGLEFWFQRDSSLLEASYQGEGPSSSRLKSYLLLLIALTFPTVLLQDVNLPESTNKSWEQVIAAAGSLAGFGIAILQNKKSGVDWKNVTGVLEFLVRIGVVILGIIVFYVAIGKLLSVLLPENPVARYLRYGIVCYYIGYLSPFLLKRIRGGTYLI</sequence>
<dbReference type="EMBL" id="RQEP01000019">
    <property type="protein sequence ID" value="TGJ99638.1"/>
    <property type="molecule type" value="Genomic_DNA"/>
</dbReference>
<organism evidence="3 4">
    <name type="scientific">Leptospira semungkisensis</name>
    <dbReference type="NCBI Taxonomy" id="2484985"/>
    <lineage>
        <taxon>Bacteria</taxon>
        <taxon>Pseudomonadati</taxon>
        <taxon>Spirochaetota</taxon>
        <taxon>Spirochaetia</taxon>
        <taxon>Leptospirales</taxon>
        <taxon>Leptospiraceae</taxon>
        <taxon>Leptospira</taxon>
    </lineage>
</organism>
<feature type="transmembrane region" description="Helical" evidence="1">
    <location>
        <begin position="156"/>
        <end position="174"/>
    </location>
</feature>
<accession>A0A4V3JAZ0</accession>
<dbReference type="PANTHER" id="PTHR14969:SF13">
    <property type="entry name" value="AT30094P"/>
    <property type="match status" value="1"/>
</dbReference>
<reference evidence="3" key="1">
    <citation type="journal article" date="2019" name="PLoS Negl. Trop. Dis.">
        <title>Revisiting the worldwide diversity of Leptospira species in the environment.</title>
        <authorList>
            <person name="Vincent A.T."/>
            <person name="Schiettekatte O."/>
            <person name="Bourhy P."/>
            <person name="Veyrier F.J."/>
            <person name="Picardeau M."/>
        </authorList>
    </citation>
    <scope>NUCLEOTIDE SEQUENCE [LARGE SCALE GENOMIC DNA]</scope>
    <source>
        <strain evidence="3">SSS9</strain>
    </source>
</reference>
<feature type="domain" description="Phosphatidic acid phosphatase type 2/haloperoxidase" evidence="2">
    <location>
        <begin position="62"/>
        <end position="171"/>
    </location>
</feature>
<dbReference type="Pfam" id="PF01569">
    <property type="entry name" value="PAP2"/>
    <property type="match status" value="1"/>
</dbReference>
<protein>
    <submittedName>
        <fullName evidence="3">Phosphatase PAP2 family protein</fullName>
    </submittedName>
</protein>
<feature type="transmembrane region" description="Helical" evidence="1">
    <location>
        <begin position="195"/>
        <end position="212"/>
    </location>
</feature>